<gene>
    <name evidence="1" type="ORF">U14_01354</name>
</gene>
<dbReference type="HOGENOM" id="CLU_1458562_0_0_0"/>
<organism evidence="1">
    <name type="scientific">Candidatus Moduliflexus flocculans</name>
    <dbReference type="NCBI Taxonomy" id="1499966"/>
    <lineage>
        <taxon>Bacteria</taxon>
        <taxon>Candidatus Moduliflexota</taxon>
        <taxon>Candidatus Moduliflexia</taxon>
        <taxon>Candidatus Moduliflexales</taxon>
        <taxon>Candidatus Moduliflexaceae</taxon>
    </lineage>
</organism>
<sequence length="185" mass="20294">MLASAGYQGGDASAVYHELIYKMLMPTHKGGWQYGGNTFEALYWYLNVREDARNFNVIVPYVAGPAGLYGQPAYLDEPRPQVWPTAPFDTAANALANGAQVAITLHRGDDIWHDVILQGFDWDAKTIHITDSNLDASKDGLDTYTFELSGPTQWVIHDYAEFGTVPVDGIIIAILPPVTEPTPAP</sequence>
<protein>
    <submittedName>
        <fullName evidence="1">Uncharacterized protein</fullName>
    </submittedName>
</protein>
<evidence type="ECO:0000313" key="1">
    <source>
        <dbReference type="EMBL" id="GAK50128.1"/>
    </source>
</evidence>
<dbReference type="Proteomes" id="UP000030700">
    <property type="component" value="Unassembled WGS sequence"/>
</dbReference>
<keyword evidence="2" id="KW-1185">Reference proteome</keyword>
<proteinExistence type="predicted"/>
<dbReference type="EMBL" id="DF820456">
    <property type="protein sequence ID" value="GAK50128.1"/>
    <property type="molecule type" value="Genomic_DNA"/>
</dbReference>
<name>A0A0S6VS36_9BACT</name>
<dbReference type="AlphaFoldDB" id="A0A0S6VS36"/>
<accession>A0A0S6VS36</accession>
<reference evidence="1" key="1">
    <citation type="journal article" date="2015" name="PeerJ">
        <title>First genomic representation of candidate bacterial phylum KSB3 points to enhanced environmental sensing as a trigger of wastewater bulking.</title>
        <authorList>
            <person name="Sekiguchi Y."/>
            <person name="Ohashi A."/>
            <person name="Parks D.H."/>
            <person name="Yamauchi T."/>
            <person name="Tyson G.W."/>
            <person name="Hugenholtz P."/>
        </authorList>
    </citation>
    <scope>NUCLEOTIDE SEQUENCE [LARGE SCALE GENOMIC DNA]</scope>
</reference>
<evidence type="ECO:0000313" key="2">
    <source>
        <dbReference type="Proteomes" id="UP000030700"/>
    </source>
</evidence>